<keyword evidence="3" id="KW-0378">Hydrolase</keyword>
<sequence length="475" mass="52068">MKISYWMTQALVYLVLLMSQHLTAHSKGAYFWVGKLVLSEAVQLDVALEYTASGTPVTAKFHSVTQSSFDIKVSQVSIINQEIRFTIPSLMAAYHGVFVKDTLIKGELKQGSNTPWTLNFNKVNRFPFAKPYRPQEPTGIPAYFEKEVRFENAKAGITLAGTLTLPKGKNDFPTVVLLTGSGPNDRDHSIFGHKNFLVLADFLTKAGIGVLRVDDRGVGASGGSFASASVLDLADDASAAVDFLSAYPGINAQKIGLIGHSLGAELAAVVAAKNRKVHFIVMMAGGAQPLSEVILEQTKLIYKNKVSTAALDLNTALLELLFQSLQNNDDLVSAKLQFTEGLEKLNPKAALLTKEELQILELESPLTTKGFNHFFTPNWKIDLFYDCTVDLAKTTIPVLALNGNLDTQVVPDNLKIIEKVLSARSNSKHKTILYDGLNHLFQPADTGLPEEYKDIEITIDEAVVSDMITWIRNIN</sequence>
<protein>
    <submittedName>
        <fullName evidence="3">Alpha/beta fold hydrolase</fullName>
    </submittedName>
</protein>
<dbReference type="PANTHER" id="PTHR43265:SF1">
    <property type="entry name" value="ESTERASE ESTD"/>
    <property type="match status" value="1"/>
</dbReference>
<feature type="chain" id="PRO_5047058629" evidence="1">
    <location>
        <begin position="25"/>
        <end position="475"/>
    </location>
</feature>
<evidence type="ECO:0000259" key="2">
    <source>
        <dbReference type="Pfam" id="PF12146"/>
    </source>
</evidence>
<dbReference type="InterPro" id="IPR029058">
    <property type="entry name" value="AB_hydrolase_fold"/>
</dbReference>
<evidence type="ECO:0000256" key="1">
    <source>
        <dbReference type="SAM" id="SignalP"/>
    </source>
</evidence>
<proteinExistence type="predicted"/>
<dbReference type="EMBL" id="JASGBP010000009">
    <property type="protein sequence ID" value="MDI9258160.1"/>
    <property type="molecule type" value="Genomic_DNA"/>
</dbReference>
<dbReference type="RefSeq" id="WP_283239826.1">
    <property type="nucleotide sequence ID" value="NZ_JASGBP010000009.1"/>
</dbReference>
<dbReference type="SUPFAM" id="SSF53474">
    <property type="entry name" value="alpha/beta-Hydrolases"/>
    <property type="match status" value="1"/>
</dbReference>
<dbReference type="PANTHER" id="PTHR43265">
    <property type="entry name" value="ESTERASE ESTD"/>
    <property type="match status" value="1"/>
</dbReference>
<feature type="signal peptide" evidence="1">
    <location>
        <begin position="1"/>
        <end position="24"/>
    </location>
</feature>
<dbReference type="GO" id="GO:0016787">
    <property type="term" value="F:hydrolase activity"/>
    <property type="evidence" value="ECO:0007669"/>
    <property type="project" value="UniProtKB-KW"/>
</dbReference>
<keyword evidence="1" id="KW-0732">Signal</keyword>
<evidence type="ECO:0000313" key="3">
    <source>
        <dbReference type="EMBL" id="MDI9258160.1"/>
    </source>
</evidence>
<dbReference type="Pfam" id="PF12146">
    <property type="entry name" value="Hydrolase_4"/>
    <property type="match status" value="1"/>
</dbReference>
<dbReference type="InterPro" id="IPR022742">
    <property type="entry name" value="Hydrolase_4"/>
</dbReference>
<evidence type="ECO:0000313" key="4">
    <source>
        <dbReference type="Proteomes" id="UP001230035"/>
    </source>
</evidence>
<gene>
    <name evidence="3" type="ORF">QHT84_12115</name>
</gene>
<keyword evidence="4" id="KW-1185">Reference proteome</keyword>
<organism evidence="3 4">
    <name type="scientific">Flavobacterium sedimenticola</name>
    <dbReference type="NCBI Taxonomy" id="3043286"/>
    <lineage>
        <taxon>Bacteria</taxon>
        <taxon>Pseudomonadati</taxon>
        <taxon>Bacteroidota</taxon>
        <taxon>Flavobacteriia</taxon>
        <taxon>Flavobacteriales</taxon>
        <taxon>Flavobacteriaceae</taxon>
        <taxon>Flavobacterium</taxon>
    </lineage>
</organism>
<comment type="caution">
    <text evidence="3">The sequence shown here is derived from an EMBL/GenBank/DDBJ whole genome shotgun (WGS) entry which is preliminary data.</text>
</comment>
<name>A0ABT6XSS6_9FLAO</name>
<feature type="domain" description="Serine aminopeptidase S33" evidence="2">
    <location>
        <begin position="198"/>
        <end position="439"/>
    </location>
</feature>
<dbReference type="InterPro" id="IPR053145">
    <property type="entry name" value="AB_hydrolase_Est10"/>
</dbReference>
<dbReference type="Proteomes" id="UP001230035">
    <property type="component" value="Unassembled WGS sequence"/>
</dbReference>
<accession>A0ABT6XSS6</accession>
<dbReference type="Gene3D" id="3.40.50.1820">
    <property type="entry name" value="alpha/beta hydrolase"/>
    <property type="match status" value="1"/>
</dbReference>
<reference evidence="3 4" key="1">
    <citation type="submission" date="2023-05" db="EMBL/GenBank/DDBJ databases">
        <title>Flavobacterium sedimenti sp. nov., isolated from the sediment.</title>
        <authorList>
            <person name="Wu N."/>
        </authorList>
    </citation>
    <scope>NUCLEOTIDE SEQUENCE [LARGE SCALE GENOMIC DNA]</scope>
    <source>
        <strain evidence="3 4">YZ-48</strain>
    </source>
</reference>